<organism evidence="2 3">
    <name type="scientific">Channa argus</name>
    <name type="common">Northern snakehead</name>
    <name type="synonym">Ophicephalus argus</name>
    <dbReference type="NCBI Taxonomy" id="215402"/>
    <lineage>
        <taxon>Eukaryota</taxon>
        <taxon>Metazoa</taxon>
        <taxon>Chordata</taxon>
        <taxon>Craniata</taxon>
        <taxon>Vertebrata</taxon>
        <taxon>Euteleostomi</taxon>
        <taxon>Actinopterygii</taxon>
        <taxon>Neopterygii</taxon>
        <taxon>Teleostei</taxon>
        <taxon>Neoteleostei</taxon>
        <taxon>Acanthomorphata</taxon>
        <taxon>Anabantaria</taxon>
        <taxon>Anabantiformes</taxon>
        <taxon>Channoidei</taxon>
        <taxon>Channidae</taxon>
        <taxon>Channa</taxon>
    </lineage>
</organism>
<dbReference type="Proteomes" id="UP000503349">
    <property type="component" value="Chromosome 24"/>
</dbReference>
<dbReference type="EMBL" id="CM015735">
    <property type="protein sequence ID" value="KAF3706760.1"/>
    <property type="molecule type" value="Genomic_DNA"/>
</dbReference>
<evidence type="ECO:0000256" key="1">
    <source>
        <dbReference type="SAM" id="MobiDB-lite"/>
    </source>
</evidence>
<protein>
    <submittedName>
        <fullName evidence="2">Uncharacterized protein</fullName>
    </submittedName>
</protein>
<keyword evidence="3" id="KW-1185">Reference proteome</keyword>
<reference evidence="3" key="2">
    <citation type="submission" date="2019-02" db="EMBL/GenBank/DDBJ databases">
        <title>Opniocepnalus argus Var Kimnra genome.</title>
        <authorList>
            <person name="Zhou C."/>
            <person name="Xiao S."/>
        </authorList>
    </citation>
    <scope>NUCLEOTIDE SEQUENCE [LARGE SCALE GENOMIC DNA]</scope>
</reference>
<proteinExistence type="predicted"/>
<feature type="region of interest" description="Disordered" evidence="1">
    <location>
        <begin position="121"/>
        <end position="145"/>
    </location>
</feature>
<accession>A0A6G1QVP6</accession>
<reference evidence="2 3" key="1">
    <citation type="submission" date="2019-02" db="EMBL/GenBank/DDBJ databases">
        <title>Opniocepnalus argus genome.</title>
        <authorList>
            <person name="Zhou C."/>
            <person name="Xiao S."/>
        </authorList>
    </citation>
    <scope>NUCLEOTIDE SEQUENCE [LARGE SCALE GENOMIC DNA]</scope>
    <source>
        <strain evidence="2">OARG1902GOOAL</strain>
        <tissue evidence="2">Muscle</tissue>
    </source>
</reference>
<evidence type="ECO:0000313" key="3">
    <source>
        <dbReference type="Proteomes" id="UP000503349"/>
    </source>
</evidence>
<name>A0A6G1QVP6_CHAAH</name>
<dbReference type="AlphaFoldDB" id="A0A6G1QVP6"/>
<sequence>MLPSTPCSPPAFVLLCSSPSLPLILPFSPFSSSLHCSNTTLTLFVPPHFFNLTFGLFLQSEEEEEETWVGVVGWGGVRDVEVKRGRGFLPSLCRGEVYMAAGLGPDCRRISSVAERGIAGKDNKNRRRRRREMEAGGQMTDFFKD</sequence>
<gene>
    <name evidence="2" type="ORF">EXN66_Car022452</name>
</gene>
<evidence type="ECO:0000313" key="2">
    <source>
        <dbReference type="EMBL" id="KAF3706760.1"/>
    </source>
</evidence>